<organism evidence="1 2">
    <name type="scientific">Aspergillus coremiiformis</name>
    <dbReference type="NCBI Taxonomy" id="138285"/>
    <lineage>
        <taxon>Eukaryota</taxon>
        <taxon>Fungi</taxon>
        <taxon>Dikarya</taxon>
        <taxon>Ascomycota</taxon>
        <taxon>Pezizomycotina</taxon>
        <taxon>Eurotiomycetes</taxon>
        <taxon>Eurotiomycetidae</taxon>
        <taxon>Eurotiales</taxon>
        <taxon>Aspergillaceae</taxon>
        <taxon>Aspergillus</taxon>
        <taxon>Aspergillus subgen. Circumdati</taxon>
    </lineage>
</organism>
<accession>A0A5N6ZCC3</accession>
<dbReference type="OrthoDB" id="4360681at2759"/>
<keyword evidence="2" id="KW-1185">Reference proteome</keyword>
<protein>
    <submittedName>
        <fullName evidence="1">Uncharacterized protein</fullName>
    </submittedName>
</protein>
<sequence length="102" mass="11457">MSVTVHSRAVDPEVLARNVLKILTPWVFEHSHGQPRNRRVSRTCLNLSSKPTLDNPRPLFTRRLMYLKLSVTTVFPSWGGPVYCLLSLDICGSRAQGIVQGI</sequence>
<dbReference type="AlphaFoldDB" id="A0A5N6ZCC3"/>
<evidence type="ECO:0000313" key="2">
    <source>
        <dbReference type="Proteomes" id="UP000327118"/>
    </source>
</evidence>
<dbReference type="Proteomes" id="UP000327118">
    <property type="component" value="Unassembled WGS sequence"/>
</dbReference>
<name>A0A5N6ZCC3_9EURO</name>
<reference evidence="2" key="1">
    <citation type="submission" date="2019-04" db="EMBL/GenBank/DDBJ databases">
        <title>Friends and foes A comparative genomics studyof 23 Aspergillus species from section Flavi.</title>
        <authorList>
            <consortium name="DOE Joint Genome Institute"/>
            <person name="Kjaerbolling I."/>
            <person name="Vesth T."/>
            <person name="Frisvad J.C."/>
            <person name="Nybo J.L."/>
            <person name="Theobald S."/>
            <person name="Kildgaard S."/>
            <person name="Isbrandt T."/>
            <person name="Kuo A."/>
            <person name="Sato A."/>
            <person name="Lyhne E.K."/>
            <person name="Kogle M.E."/>
            <person name="Wiebenga A."/>
            <person name="Kun R.S."/>
            <person name="Lubbers R.J."/>
            <person name="Makela M.R."/>
            <person name="Barry K."/>
            <person name="Chovatia M."/>
            <person name="Clum A."/>
            <person name="Daum C."/>
            <person name="Haridas S."/>
            <person name="He G."/>
            <person name="LaButti K."/>
            <person name="Lipzen A."/>
            <person name="Mondo S."/>
            <person name="Riley R."/>
            <person name="Salamov A."/>
            <person name="Simmons B.A."/>
            <person name="Magnuson J.K."/>
            <person name="Henrissat B."/>
            <person name="Mortensen U.H."/>
            <person name="Larsen T.O."/>
            <person name="Devries R.P."/>
            <person name="Grigoriev I.V."/>
            <person name="Machida M."/>
            <person name="Baker S.E."/>
            <person name="Andersen M.R."/>
        </authorList>
    </citation>
    <scope>NUCLEOTIDE SEQUENCE [LARGE SCALE GENOMIC DNA]</scope>
    <source>
        <strain evidence="2">CBS 553.77</strain>
    </source>
</reference>
<proteinExistence type="predicted"/>
<gene>
    <name evidence="1" type="ORF">BDV28DRAFT_101091</name>
</gene>
<evidence type="ECO:0000313" key="1">
    <source>
        <dbReference type="EMBL" id="KAE8353700.1"/>
    </source>
</evidence>
<dbReference type="EMBL" id="ML739090">
    <property type="protein sequence ID" value="KAE8353700.1"/>
    <property type="molecule type" value="Genomic_DNA"/>
</dbReference>